<feature type="transmembrane region" description="Helical" evidence="1">
    <location>
        <begin position="37"/>
        <end position="57"/>
    </location>
</feature>
<sequence>MRTKSRLLQAAGGKFGYLLLALIALKFSAPVTAESRVWTTVLAILTSGTLVAALYAARPGRRSLVLGSTLTGLDVIIGRLSNLDEAQWLLYLQFTIWLATLAYVSLTVIEVVLESDVVSLETMQAALCVYLLLGLIWTYIFVFIEISLPGSFQSHQGPRIVWTDSLSRRVGFARLLILSDSTLTSTGLGDLTPSTGPAIMAANLEAFTAQVYLAIVVARIVAAGIAQKPTGQPDATDREPG</sequence>
<dbReference type="EMBL" id="CP155447">
    <property type="protein sequence ID" value="XBH06832.1"/>
    <property type="molecule type" value="Genomic_DNA"/>
</dbReference>
<protein>
    <recommendedName>
        <fullName evidence="3">Potassium channel domain-containing protein</fullName>
    </recommendedName>
</protein>
<evidence type="ECO:0000313" key="2">
    <source>
        <dbReference type="EMBL" id="XBH06832.1"/>
    </source>
</evidence>
<evidence type="ECO:0000256" key="1">
    <source>
        <dbReference type="SAM" id="Phobius"/>
    </source>
</evidence>
<feature type="transmembrane region" description="Helical" evidence="1">
    <location>
        <begin position="88"/>
        <end position="113"/>
    </location>
</feature>
<organism evidence="2">
    <name type="scientific">Singulisphaera sp. Ch08</name>
    <dbReference type="NCBI Taxonomy" id="3120278"/>
    <lineage>
        <taxon>Bacteria</taxon>
        <taxon>Pseudomonadati</taxon>
        <taxon>Planctomycetota</taxon>
        <taxon>Planctomycetia</taxon>
        <taxon>Isosphaerales</taxon>
        <taxon>Isosphaeraceae</taxon>
        <taxon>Singulisphaera</taxon>
    </lineage>
</organism>
<keyword evidence="1" id="KW-0472">Membrane</keyword>
<feature type="transmembrane region" description="Helical" evidence="1">
    <location>
        <begin position="64"/>
        <end position="82"/>
    </location>
</feature>
<dbReference type="AlphaFoldDB" id="A0AAU7CMQ4"/>
<accession>A0AAU7CMQ4</accession>
<evidence type="ECO:0008006" key="3">
    <source>
        <dbReference type="Google" id="ProtNLM"/>
    </source>
</evidence>
<keyword evidence="1" id="KW-1133">Transmembrane helix</keyword>
<proteinExistence type="predicted"/>
<dbReference type="Gene3D" id="1.10.287.70">
    <property type="match status" value="1"/>
</dbReference>
<feature type="transmembrane region" description="Helical" evidence="1">
    <location>
        <begin position="7"/>
        <end position="25"/>
    </location>
</feature>
<gene>
    <name evidence="2" type="ORF">V5E97_12550</name>
</gene>
<reference evidence="2" key="1">
    <citation type="submission" date="2024-05" db="EMBL/GenBank/DDBJ databases">
        <title>Planctomycetes of the genus Singulisphaera possess chitinolytic capabilities.</title>
        <authorList>
            <person name="Ivanova A."/>
        </authorList>
    </citation>
    <scope>NUCLEOTIDE SEQUENCE</scope>
    <source>
        <strain evidence="2">Ch08T</strain>
    </source>
</reference>
<keyword evidence="1" id="KW-0812">Transmembrane</keyword>
<feature type="transmembrane region" description="Helical" evidence="1">
    <location>
        <begin position="125"/>
        <end position="144"/>
    </location>
</feature>
<dbReference type="RefSeq" id="WP_406699680.1">
    <property type="nucleotide sequence ID" value="NZ_CP155447.1"/>
</dbReference>
<dbReference type="SUPFAM" id="SSF81324">
    <property type="entry name" value="Voltage-gated potassium channels"/>
    <property type="match status" value="1"/>
</dbReference>
<name>A0AAU7CMQ4_9BACT</name>